<evidence type="ECO:0000313" key="3">
    <source>
        <dbReference type="Proteomes" id="UP000887116"/>
    </source>
</evidence>
<dbReference type="Proteomes" id="UP000887116">
    <property type="component" value="Unassembled WGS sequence"/>
</dbReference>
<proteinExistence type="predicted"/>
<evidence type="ECO:0000256" key="1">
    <source>
        <dbReference type="SAM" id="MobiDB-lite"/>
    </source>
</evidence>
<reference evidence="2" key="1">
    <citation type="submission" date="2020-07" db="EMBL/GenBank/DDBJ databases">
        <title>Multicomponent nature underlies the extraordinary mechanical properties of spider dragline silk.</title>
        <authorList>
            <person name="Kono N."/>
            <person name="Nakamura H."/>
            <person name="Mori M."/>
            <person name="Yoshida Y."/>
            <person name="Ohtoshi R."/>
            <person name="Malay A.D."/>
            <person name="Moran D.A.P."/>
            <person name="Tomita M."/>
            <person name="Numata K."/>
            <person name="Arakawa K."/>
        </authorList>
    </citation>
    <scope>NUCLEOTIDE SEQUENCE</scope>
</reference>
<feature type="region of interest" description="Disordered" evidence="1">
    <location>
        <begin position="72"/>
        <end position="98"/>
    </location>
</feature>
<comment type="caution">
    <text evidence="2">The sequence shown here is derived from an EMBL/GenBank/DDBJ whole genome shotgun (WGS) entry which is preliminary data.</text>
</comment>
<accession>A0A8X6KHZ1</accession>
<dbReference type="EMBL" id="BMAO01001322">
    <property type="protein sequence ID" value="GFQ72453.1"/>
    <property type="molecule type" value="Genomic_DNA"/>
</dbReference>
<evidence type="ECO:0000313" key="2">
    <source>
        <dbReference type="EMBL" id="GFQ72453.1"/>
    </source>
</evidence>
<dbReference type="OrthoDB" id="6130045at2759"/>
<protein>
    <submittedName>
        <fullName evidence="2">Uncharacterized protein</fullName>
    </submittedName>
</protein>
<keyword evidence="3" id="KW-1185">Reference proteome</keyword>
<sequence>MNRVKSEGNNETVPYTTPSAVSSIIPFGTLSPANSTNSGILRSPSHESFATDLSLMSLSSLGSEISRMRGSAFRSKAQSGGDSAESGDERRSPVIMDGGVGGWVARKTKLSRNNNVGLLQVPPEQYGGKRGVDDVLYEEENEAIRNCGALSSMLGLMRSFSTSDLDQNVVSSSEKESLRSSVSEMTLANYASEHPEITAIDFVRAINKKVRQMYIRRRLESTYKALERLTRSELSLDLPSIAVPVPTASTSGAACSLDDSSNHADGASGVRTPLPQFHISTELGRSIRHELQISAVGFHGVNKTLSLTVKDIERDKGKPLSKYERNMMIFNWLQSLDENAFDQLN</sequence>
<organism evidence="2 3">
    <name type="scientific">Trichonephila clavata</name>
    <name type="common">Joro spider</name>
    <name type="synonym">Nephila clavata</name>
    <dbReference type="NCBI Taxonomy" id="2740835"/>
    <lineage>
        <taxon>Eukaryota</taxon>
        <taxon>Metazoa</taxon>
        <taxon>Ecdysozoa</taxon>
        <taxon>Arthropoda</taxon>
        <taxon>Chelicerata</taxon>
        <taxon>Arachnida</taxon>
        <taxon>Araneae</taxon>
        <taxon>Araneomorphae</taxon>
        <taxon>Entelegynae</taxon>
        <taxon>Araneoidea</taxon>
        <taxon>Nephilidae</taxon>
        <taxon>Trichonephila</taxon>
    </lineage>
</organism>
<gene>
    <name evidence="2" type="primary">NCL1_05159</name>
    <name evidence="2" type="ORF">TNCT_367011</name>
</gene>
<dbReference type="AlphaFoldDB" id="A0A8X6KHZ1"/>
<name>A0A8X6KHZ1_TRICU</name>